<gene>
    <name evidence="1" type="ORF">LCGC14_2107300</name>
</gene>
<reference evidence="1" key="1">
    <citation type="journal article" date="2015" name="Nature">
        <title>Complex archaea that bridge the gap between prokaryotes and eukaryotes.</title>
        <authorList>
            <person name="Spang A."/>
            <person name="Saw J.H."/>
            <person name="Jorgensen S.L."/>
            <person name="Zaremba-Niedzwiedzka K."/>
            <person name="Martijn J."/>
            <person name="Lind A.E."/>
            <person name="van Eijk R."/>
            <person name="Schleper C."/>
            <person name="Guy L."/>
            <person name="Ettema T.J."/>
        </authorList>
    </citation>
    <scope>NUCLEOTIDE SEQUENCE</scope>
</reference>
<sequence>MNSNNPKYVEARKMMVQAAIDEISKVQNFNNFYQTSFYQIAKFGLQLDARKENLFASDHWSDPQCKDELIENIRKFLTKHLK</sequence>
<dbReference type="AlphaFoldDB" id="A0A0F9E8B1"/>
<evidence type="ECO:0000313" key="1">
    <source>
        <dbReference type="EMBL" id="KKL70199.1"/>
    </source>
</evidence>
<dbReference type="EMBL" id="LAZR01025970">
    <property type="protein sequence ID" value="KKL70199.1"/>
    <property type="molecule type" value="Genomic_DNA"/>
</dbReference>
<accession>A0A0F9E8B1</accession>
<name>A0A0F9E8B1_9ZZZZ</name>
<organism evidence="1">
    <name type="scientific">marine sediment metagenome</name>
    <dbReference type="NCBI Taxonomy" id="412755"/>
    <lineage>
        <taxon>unclassified sequences</taxon>
        <taxon>metagenomes</taxon>
        <taxon>ecological metagenomes</taxon>
    </lineage>
</organism>
<proteinExistence type="predicted"/>
<protein>
    <submittedName>
        <fullName evidence="1">Uncharacterized protein</fullName>
    </submittedName>
</protein>
<comment type="caution">
    <text evidence="1">The sequence shown here is derived from an EMBL/GenBank/DDBJ whole genome shotgun (WGS) entry which is preliminary data.</text>
</comment>